<proteinExistence type="predicted"/>
<accession>A0A8H8DKF7</accession>
<dbReference type="EMBL" id="JAEFCI010003342">
    <property type="protein sequence ID" value="KAG5461646.1"/>
    <property type="molecule type" value="Genomic_DNA"/>
</dbReference>
<evidence type="ECO:0000256" key="1">
    <source>
        <dbReference type="SAM" id="MobiDB-lite"/>
    </source>
</evidence>
<keyword evidence="3" id="KW-1185">Reference proteome</keyword>
<comment type="caution">
    <text evidence="2">The sequence shown here is derived from an EMBL/GenBank/DDBJ whole genome shotgun (WGS) entry which is preliminary data.</text>
</comment>
<dbReference type="Proteomes" id="UP000673691">
    <property type="component" value="Unassembled WGS sequence"/>
</dbReference>
<evidence type="ECO:0000313" key="2">
    <source>
        <dbReference type="EMBL" id="KAG5461646.1"/>
    </source>
</evidence>
<reference evidence="2 3" key="1">
    <citation type="journal article" name="Sci. Rep.">
        <title>Genome-scale phylogenetic analyses confirm Olpidium as the closest living zoosporic fungus to the non-flagellated, terrestrial fungi.</title>
        <authorList>
            <person name="Chang Y."/>
            <person name="Rochon D."/>
            <person name="Sekimoto S."/>
            <person name="Wang Y."/>
            <person name="Chovatia M."/>
            <person name="Sandor L."/>
            <person name="Salamov A."/>
            <person name="Grigoriev I.V."/>
            <person name="Stajich J.E."/>
            <person name="Spatafora J.W."/>
        </authorList>
    </citation>
    <scope>NUCLEOTIDE SEQUENCE [LARGE SCALE GENOMIC DNA]</scope>
    <source>
        <strain evidence="2">S191</strain>
    </source>
</reference>
<sequence length="65" mass="7054">MYSNIPNTDNSNMIYAGRRFGGKVPVAPEAAQPTPSPTKPLSFIPPVRHSAHPPQPSPTSTRERT</sequence>
<protein>
    <submittedName>
        <fullName evidence="2">Uncharacterized protein</fullName>
    </submittedName>
</protein>
<feature type="non-terminal residue" evidence="2">
    <location>
        <position position="65"/>
    </location>
</feature>
<dbReference type="AlphaFoldDB" id="A0A8H8DKF7"/>
<name>A0A8H8DKF7_9FUNG</name>
<organism evidence="2 3">
    <name type="scientific">Olpidium bornovanus</name>
    <dbReference type="NCBI Taxonomy" id="278681"/>
    <lineage>
        <taxon>Eukaryota</taxon>
        <taxon>Fungi</taxon>
        <taxon>Fungi incertae sedis</taxon>
        <taxon>Olpidiomycota</taxon>
        <taxon>Olpidiomycotina</taxon>
        <taxon>Olpidiomycetes</taxon>
        <taxon>Olpidiales</taxon>
        <taxon>Olpidiaceae</taxon>
        <taxon>Olpidium</taxon>
    </lineage>
</organism>
<evidence type="ECO:0000313" key="3">
    <source>
        <dbReference type="Proteomes" id="UP000673691"/>
    </source>
</evidence>
<feature type="region of interest" description="Disordered" evidence="1">
    <location>
        <begin position="25"/>
        <end position="65"/>
    </location>
</feature>
<gene>
    <name evidence="2" type="ORF">BJ554DRAFT_6127</name>
</gene>